<proteinExistence type="predicted"/>
<feature type="region of interest" description="Disordered" evidence="1">
    <location>
        <begin position="83"/>
        <end position="192"/>
    </location>
</feature>
<feature type="signal peptide" evidence="2">
    <location>
        <begin position="1"/>
        <end position="29"/>
    </location>
</feature>
<gene>
    <name evidence="4" type="ORF">ACFSUN_11485</name>
</gene>
<evidence type="ECO:0000256" key="1">
    <source>
        <dbReference type="SAM" id="MobiDB-lite"/>
    </source>
</evidence>
<dbReference type="InterPro" id="IPR035940">
    <property type="entry name" value="CAP_sf"/>
</dbReference>
<sequence>MFKKVSMVTALSAALLFGGAFQNSVDAQAKDVNQNHIYKIYYSINGNWGNVSGESINELVNKYLSKFQLNWKDFNWDKIQVEKKNPTNNVEQPEKKEEQPAKEEQAEQPKQEAPVKEEPKQEQPKEEQAQKEEPKQEAPVKEEPKQEKPKQEEPKQEQPAQEEQTEAPAPQQPVAEENKQADEQGQTSELSQFEQEVVELTNQERAKQGLAPLKIDTELSKVAREKSRDMASSGYFAHNSPNYGSPFDMMKQFGISYSTAGENIAKGQRTPEEVVNAWMNSEGHRANIMNGNFTHIGVGYVEQGNHWTQQFIGK</sequence>
<feature type="compositionally biased region" description="Low complexity" evidence="1">
    <location>
        <begin position="157"/>
        <end position="175"/>
    </location>
</feature>
<dbReference type="PANTHER" id="PTHR31157">
    <property type="entry name" value="SCP DOMAIN-CONTAINING PROTEIN"/>
    <property type="match status" value="1"/>
</dbReference>
<reference evidence="5" key="1">
    <citation type="journal article" date="2019" name="Int. J. Syst. Evol. Microbiol.">
        <title>The Global Catalogue of Microorganisms (GCM) 10K type strain sequencing project: providing services to taxonomists for standard genome sequencing and annotation.</title>
        <authorList>
            <consortium name="The Broad Institute Genomics Platform"/>
            <consortium name="The Broad Institute Genome Sequencing Center for Infectious Disease"/>
            <person name="Wu L."/>
            <person name="Ma J."/>
        </authorList>
    </citation>
    <scope>NUCLEOTIDE SEQUENCE [LARGE SCALE GENOMIC DNA]</scope>
    <source>
        <strain evidence="5">TISTR 1858</strain>
    </source>
</reference>
<comment type="caution">
    <text evidence="4">The sequence shown here is derived from an EMBL/GenBank/DDBJ whole genome shotgun (WGS) entry which is preliminary data.</text>
</comment>
<feature type="compositionally biased region" description="Polar residues" evidence="1">
    <location>
        <begin position="183"/>
        <end position="192"/>
    </location>
</feature>
<feature type="domain" description="SCP" evidence="3">
    <location>
        <begin position="199"/>
        <end position="311"/>
    </location>
</feature>
<dbReference type="Proteomes" id="UP001597451">
    <property type="component" value="Unassembled WGS sequence"/>
</dbReference>
<evidence type="ECO:0000313" key="5">
    <source>
        <dbReference type="Proteomes" id="UP001597451"/>
    </source>
</evidence>
<name>A0ABW5Q216_9BACI</name>
<dbReference type="InterPro" id="IPR014258">
    <property type="entry name" value="CAP_domain_YkwD-like"/>
</dbReference>
<dbReference type="Pfam" id="PF00188">
    <property type="entry name" value="CAP"/>
    <property type="match status" value="1"/>
</dbReference>
<dbReference type="InterPro" id="IPR014044">
    <property type="entry name" value="CAP_dom"/>
</dbReference>
<evidence type="ECO:0000259" key="3">
    <source>
        <dbReference type="Pfam" id="PF00188"/>
    </source>
</evidence>
<organism evidence="4 5">
    <name type="scientific">Oceanobacillus kapialis</name>
    <dbReference type="NCBI Taxonomy" id="481353"/>
    <lineage>
        <taxon>Bacteria</taxon>
        <taxon>Bacillati</taxon>
        <taxon>Bacillota</taxon>
        <taxon>Bacilli</taxon>
        <taxon>Bacillales</taxon>
        <taxon>Bacillaceae</taxon>
        <taxon>Oceanobacillus</taxon>
    </lineage>
</organism>
<dbReference type="Gene3D" id="3.40.33.10">
    <property type="entry name" value="CAP"/>
    <property type="match status" value="1"/>
</dbReference>
<dbReference type="EMBL" id="JBHUMX010000036">
    <property type="protein sequence ID" value="MFD2629401.1"/>
    <property type="molecule type" value="Genomic_DNA"/>
</dbReference>
<feature type="chain" id="PRO_5045419543" evidence="2">
    <location>
        <begin position="30"/>
        <end position="314"/>
    </location>
</feature>
<dbReference type="RefSeq" id="WP_379562194.1">
    <property type="nucleotide sequence ID" value="NZ_JBHUMX010000036.1"/>
</dbReference>
<dbReference type="CDD" id="cd05379">
    <property type="entry name" value="CAP_bacterial"/>
    <property type="match status" value="1"/>
</dbReference>
<keyword evidence="2" id="KW-0732">Signal</keyword>
<keyword evidence="5" id="KW-1185">Reference proteome</keyword>
<protein>
    <submittedName>
        <fullName evidence="4">CAP domain-containing protein</fullName>
    </submittedName>
</protein>
<accession>A0ABW5Q216</accession>
<dbReference type="NCBIfam" id="TIGR02909">
    <property type="entry name" value="spore_YkwD"/>
    <property type="match status" value="1"/>
</dbReference>
<feature type="compositionally biased region" description="Basic and acidic residues" evidence="1">
    <location>
        <begin position="92"/>
        <end position="156"/>
    </location>
</feature>
<evidence type="ECO:0000313" key="4">
    <source>
        <dbReference type="EMBL" id="MFD2629401.1"/>
    </source>
</evidence>
<dbReference type="PANTHER" id="PTHR31157:SF1">
    <property type="entry name" value="SCP DOMAIN-CONTAINING PROTEIN"/>
    <property type="match status" value="1"/>
</dbReference>
<evidence type="ECO:0000256" key="2">
    <source>
        <dbReference type="SAM" id="SignalP"/>
    </source>
</evidence>
<dbReference type="SUPFAM" id="SSF55797">
    <property type="entry name" value="PR-1-like"/>
    <property type="match status" value="1"/>
</dbReference>